<sequence length="120" mass="13662">MFQLYRDLEVKLAEANRQLSVAKQKAETCTQLERVLQDLNLRPVIDLTTDDTDFRCSICSTFFRDADYFVVVCGCPICPECRSRCRSEIPTATCLLKCKNHPETDVAVSYLTPADSKKDM</sequence>
<evidence type="ECO:0000256" key="1">
    <source>
        <dbReference type="SAM" id="Coils"/>
    </source>
</evidence>
<feature type="coiled-coil region" evidence="1">
    <location>
        <begin position="5"/>
        <end position="42"/>
    </location>
</feature>
<dbReference type="EMBL" id="JH793660">
    <property type="protein sequence ID" value="ELQ32373.1"/>
    <property type="molecule type" value="Genomic_DNA"/>
</dbReference>
<organism evidence="2">
    <name type="scientific">Pyricularia oryzae (strain Y34)</name>
    <name type="common">Rice blast fungus</name>
    <name type="synonym">Magnaporthe oryzae</name>
    <dbReference type="NCBI Taxonomy" id="1143189"/>
    <lineage>
        <taxon>Eukaryota</taxon>
        <taxon>Fungi</taxon>
        <taxon>Dikarya</taxon>
        <taxon>Ascomycota</taxon>
        <taxon>Pezizomycotina</taxon>
        <taxon>Sordariomycetes</taxon>
        <taxon>Sordariomycetidae</taxon>
        <taxon>Magnaporthales</taxon>
        <taxon>Pyriculariaceae</taxon>
        <taxon>Pyricularia</taxon>
    </lineage>
</organism>
<keyword evidence="1" id="KW-0175">Coiled coil</keyword>
<evidence type="ECO:0000313" key="2">
    <source>
        <dbReference type="EMBL" id="ELQ32373.1"/>
    </source>
</evidence>
<dbReference type="AlphaFoldDB" id="A0AA97NLI9"/>
<dbReference type="Proteomes" id="UP000011086">
    <property type="component" value="Unassembled WGS sequence"/>
</dbReference>
<proteinExistence type="predicted"/>
<name>A0AA97NLI9_PYRO3</name>
<protein>
    <submittedName>
        <fullName evidence="2">Uncharacterized protein</fullName>
    </submittedName>
</protein>
<reference evidence="2" key="1">
    <citation type="journal article" date="2012" name="PLoS Genet.">
        <title>Comparative analysis of the genomes of two field isolates of the rice blast fungus Magnaporthe oryzae.</title>
        <authorList>
            <person name="Xue M."/>
            <person name="Yang J."/>
            <person name="Li Z."/>
            <person name="Hu S."/>
            <person name="Yao N."/>
            <person name="Dean R.A."/>
            <person name="Zhao W."/>
            <person name="Shen M."/>
            <person name="Zhang H."/>
            <person name="Li C."/>
            <person name="Liu L."/>
            <person name="Cao L."/>
            <person name="Xu X."/>
            <person name="Xing Y."/>
            <person name="Hsiang T."/>
            <person name="Zhang Z."/>
            <person name="Xu J.R."/>
            <person name="Peng Y.L."/>
        </authorList>
    </citation>
    <scope>NUCLEOTIDE SEQUENCE</scope>
    <source>
        <strain evidence="2">Y34</strain>
    </source>
</reference>
<gene>
    <name evidence="2" type="ORF">OOU_Y34scaffold01175g4</name>
</gene>
<accession>A0AA97NLI9</accession>